<proteinExistence type="predicted"/>
<evidence type="ECO:0000313" key="1">
    <source>
        <dbReference type="EMBL" id="CAE6794106.1"/>
    </source>
</evidence>
<keyword evidence="2" id="KW-1185">Reference proteome</keyword>
<gene>
    <name evidence="1" type="ORF">NSPZN2_70007</name>
</gene>
<dbReference type="EMBL" id="CAJNBJ010000020">
    <property type="protein sequence ID" value="CAE6794106.1"/>
    <property type="molecule type" value="Genomic_DNA"/>
</dbReference>
<accession>A0ABM8S8A6</accession>
<reference evidence="1 2" key="1">
    <citation type="submission" date="2021-02" db="EMBL/GenBank/DDBJ databases">
        <authorList>
            <person name="Han P."/>
        </authorList>
    </citation>
    <scope>NUCLEOTIDE SEQUENCE [LARGE SCALE GENOMIC DNA]</scope>
    <source>
        <strain evidence="1">Candidatus Nitrospira sp. ZN2</strain>
    </source>
</reference>
<evidence type="ECO:0000313" key="2">
    <source>
        <dbReference type="Proteomes" id="UP000675880"/>
    </source>
</evidence>
<dbReference type="Proteomes" id="UP000675880">
    <property type="component" value="Unassembled WGS sequence"/>
</dbReference>
<sequence length="61" mass="7171">MSRQLDSPCSITPAIIHVHLSAEPISPQKQEQVRQEVQEILKRRQHYVDLARGQLSFDYWI</sequence>
<organism evidence="1 2">
    <name type="scientific">Nitrospira defluvii</name>
    <dbReference type="NCBI Taxonomy" id="330214"/>
    <lineage>
        <taxon>Bacteria</taxon>
        <taxon>Pseudomonadati</taxon>
        <taxon>Nitrospirota</taxon>
        <taxon>Nitrospiria</taxon>
        <taxon>Nitrospirales</taxon>
        <taxon>Nitrospiraceae</taxon>
        <taxon>Nitrospira</taxon>
    </lineage>
</organism>
<protein>
    <submittedName>
        <fullName evidence="1">Uncharacterized protein</fullName>
    </submittedName>
</protein>
<comment type="caution">
    <text evidence="1">The sequence shown here is derived from an EMBL/GenBank/DDBJ whole genome shotgun (WGS) entry which is preliminary data.</text>
</comment>
<name>A0ABM8S8A6_9BACT</name>